<dbReference type="AlphaFoldDB" id="A0A4Z1HXF8"/>
<proteinExistence type="predicted"/>
<protein>
    <submittedName>
        <fullName evidence="1">Uncharacterized protein</fullName>
    </submittedName>
</protein>
<comment type="caution">
    <text evidence="1">The sequence shown here is derived from an EMBL/GenBank/DDBJ whole genome shotgun (WGS) entry which is preliminary data.</text>
</comment>
<dbReference type="Proteomes" id="UP000297452">
    <property type="component" value="Unassembled WGS sequence"/>
</dbReference>
<gene>
    <name evidence="1" type="ORF">BOTNAR_0364g00110</name>
</gene>
<keyword evidence="2" id="KW-1185">Reference proteome</keyword>
<evidence type="ECO:0000313" key="1">
    <source>
        <dbReference type="EMBL" id="TGO51210.1"/>
    </source>
</evidence>
<organism evidence="1 2">
    <name type="scientific">Botryotinia narcissicola</name>
    <dbReference type="NCBI Taxonomy" id="278944"/>
    <lineage>
        <taxon>Eukaryota</taxon>
        <taxon>Fungi</taxon>
        <taxon>Dikarya</taxon>
        <taxon>Ascomycota</taxon>
        <taxon>Pezizomycotina</taxon>
        <taxon>Leotiomycetes</taxon>
        <taxon>Helotiales</taxon>
        <taxon>Sclerotiniaceae</taxon>
        <taxon>Botryotinia</taxon>
    </lineage>
</organism>
<reference evidence="1 2" key="1">
    <citation type="submission" date="2017-12" db="EMBL/GenBank/DDBJ databases">
        <title>Comparative genomics of Botrytis spp.</title>
        <authorList>
            <person name="Valero-Jimenez C.A."/>
            <person name="Tapia P."/>
            <person name="Veloso J."/>
            <person name="Silva-Moreno E."/>
            <person name="Staats M."/>
            <person name="Valdes J.H."/>
            <person name="Van Kan J.A.L."/>
        </authorList>
    </citation>
    <scope>NUCLEOTIDE SEQUENCE [LARGE SCALE GENOMIC DNA]</scope>
    <source>
        <strain evidence="1 2">MUCL2120</strain>
    </source>
</reference>
<dbReference type="EMBL" id="PQXJ01000364">
    <property type="protein sequence ID" value="TGO51210.1"/>
    <property type="molecule type" value="Genomic_DNA"/>
</dbReference>
<accession>A0A4Z1HXF8</accession>
<evidence type="ECO:0000313" key="2">
    <source>
        <dbReference type="Proteomes" id="UP000297452"/>
    </source>
</evidence>
<sequence>MASEINITIDPSSLILAHSAKRFNNKTPSRTVNRYLFTATADINPPGFSEAQFAQMTYITRSAGKLRGFSHQGSHQERIP</sequence>
<name>A0A4Z1HXF8_9HELO</name>